<comment type="caution">
    <text evidence="5">The sequence shown here is derived from an EMBL/GenBank/DDBJ whole genome shotgun (WGS) entry which is preliminary data.</text>
</comment>
<reference evidence="5 6" key="1">
    <citation type="submission" date="2018-05" db="EMBL/GenBank/DDBJ databases">
        <title>Coraliomargarita sinensis sp. nov., isolated from a marine solar saltern.</title>
        <authorList>
            <person name="Zhou L.Y."/>
        </authorList>
    </citation>
    <scope>NUCLEOTIDE SEQUENCE [LARGE SCALE GENOMIC DNA]</scope>
    <source>
        <strain evidence="5 6">WN38</strain>
    </source>
</reference>
<dbReference type="AlphaFoldDB" id="A0A317ZII9"/>
<evidence type="ECO:0000256" key="1">
    <source>
        <dbReference type="ARBA" id="ARBA00010876"/>
    </source>
</evidence>
<dbReference type="InterPro" id="IPR020103">
    <property type="entry name" value="PsdUridine_synth_cat_dom_sf"/>
</dbReference>
<dbReference type="InterPro" id="IPR050188">
    <property type="entry name" value="RluA_PseudoU_synthase"/>
</dbReference>
<organism evidence="5 6">
    <name type="scientific">Coraliomargarita sinensis</name>
    <dbReference type="NCBI Taxonomy" id="2174842"/>
    <lineage>
        <taxon>Bacteria</taxon>
        <taxon>Pseudomonadati</taxon>
        <taxon>Verrucomicrobiota</taxon>
        <taxon>Opitutia</taxon>
        <taxon>Puniceicoccales</taxon>
        <taxon>Coraliomargaritaceae</taxon>
        <taxon>Coraliomargarita</taxon>
    </lineage>
</organism>
<protein>
    <recommendedName>
        <fullName evidence="4">Pseudouridine synthase RsuA/RluA-like domain-containing protein</fullName>
    </recommendedName>
</protein>
<evidence type="ECO:0000256" key="2">
    <source>
        <dbReference type="ARBA" id="ARBA00023235"/>
    </source>
</evidence>
<evidence type="ECO:0000313" key="6">
    <source>
        <dbReference type="Proteomes" id="UP000247099"/>
    </source>
</evidence>
<evidence type="ECO:0000259" key="4">
    <source>
        <dbReference type="Pfam" id="PF00849"/>
    </source>
</evidence>
<dbReference type="Proteomes" id="UP000247099">
    <property type="component" value="Unassembled WGS sequence"/>
</dbReference>
<dbReference type="Gene3D" id="3.10.290.10">
    <property type="entry name" value="RNA-binding S4 domain"/>
    <property type="match status" value="1"/>
</dbReference>
<name>A0A317ZII9_9BACT</name>
<dbReference type="GO" id="GO:0009982">
    <property type="term" value="F:pseudouridine synthase activity"/>
    <property type="evidence" value="ECO:0007669"/>
    <property type="project" value="InterPro"/>
</dbReference>
<accession>A0A317ZII9</accession>
<dbReference type="GO" id="GO:0003723">
    <property type="term" value="F:RNA binding"/>
    <property type="evidence" value="ECO:0007669"/>
    <property type="project" value="UniProtKB-KW"/>
</dbReference>
<dbReference type="Gene3D" id="3.30.2350.10">
    <property type="entry name" value="Pseudouridine synthase"/>
    <property type="match status" value="1"/>
</dbReference>
<dbReference type="PANTHER" id="PTHR21600">
    <property type="entry name" value="MITOCHONDRIAL RNA PSEUDOURIDINE SYNTHASE"/>
    <property type="match status" value="1"/>
</dbReference>
<sequence>MKETSHTEEKTALEWLARDYPDSPKKRLKQWFARGRVQLDGHPLTKPHHRLEDPGERLRMGEAVPGAKVFFKRMPTRIHAQVNLLYIDRSLAIVNKGAGLLSVPLPGKSQPSALSLLETYLQGKGAAELDHNRVNRKVLTPLPVHRLDQYTSGLLCFAMNAEAREHLVKQVREHSFLREYLALGDGKLAPRKGTWRSWFKLDEQGMEQTVFDEPTEGATEAVSHYEVLDTITWPAGGGREHTVSRLRLRLQTGLKHQLRIHAARAGVPLLGDRFYHPDFKKAVGQGTGQPYGCKRQALHASSIGFVHPETGKTKRFSSKFPRDLAELEESLRDKGAT</sequence>
<proteinExistence type="inferred from homology"/>
<dbReference type="InterPro" id="IPR036986">
    <property type="entry name" value="S4_RNA-bd_sf"/>
</dbReference>
<evidence type="ECO:0000313" key="5">
    <source>
        <dbReference type="EMBL" id="PXA03718.1"/>
    </source>
</evidence>
<keyword evidence="2" id="KW-0413">Isomerase</keyword>
<dbReference type="InterPro" id="IPR006145">
    <property type="entry name" value="PsdUridine_synth_RsuA/RluA"/>
</dbReference>
<dbReference type="GO" id="GO:0000455">
    <property type="term" value="P:enzyme-directed rRNA pseudouridine synthesis"/>
    <property type="evidence" value="ECO:0007669"/>
    <property type="project" value="TreeGrafter"/>
</dbReference>
<comment type="similarity">
    <text evidence="1">Belongs to the pseudouridine synthase RluA family.</text>
</comment>
<dbReference type="PROSITE" id="PS50889">
    <property type="entry name" value="S4"/>
    <property type="match status" value="1"/>
</dbReference>
<gene>
    <name evidence="5" type="ORF">DDZ13_10510</name>
</gene>
<dbReference type="SUPFAM" id="SSF55120">
    <property type="entry name" value="Pseudouridine synthase"/>
    <property type="match status" value="1"/>
</dbReference>
<dbReference type="Pfam" id="PF00849">
    <property type="entry name" value="PseudoU_synth_2"/>
    <property type="match status" value="1"/>
</dbReference>
<dbReference type="PANTHER" id="PTHR21600:SF87">
    <property type="entry name" value="RNA PSEUDOURIDYLATE SYNTHASE DOMAIN-CONTAINING PROTEIN 1"/>
    <property type="match status" value="1"/>
</dbReference>
<dbReference type="RefSeq" id="WP_110131415.1">
    <property type="nucleotide sequence ID" value="NZ_QHJQ01000007.1"/>
</dbReference>
<dbReference type="InParanoid" id="A0A317ZII9"/>
<dbReference type="GO" id="GO:0140098">
    <property type="term" value="F:catalytic activity, acting on RNA"/>
    <property type="evidence" value="ECO:0007669"/>
    <property type="project" value="UniProtKB-ARBA"/>
</dbReference>
<dbReference type="OrthoDB" id="9807829at2"/>
<dbReference type="EMBL" id="QHJQ01000007">
    <property type="protein sequence ID" value="PXA03718.1"/>
    <property type="molecule type" value="Genomic_DNA"/>
</dbReference>
<dbReference type="CDD" id="cd02869">
    <property type="entry name" value="PseudoU_synth_RluA_like"/>
    <property type="match status" value="1"/>
</dbReference>
<keyword evidence="6" id="KW-1185">Reference proteome</keyword>
<evidence type="ECO:0000256" key="3">
    <source>
        <dbReference type="PROSITE-ProRule" id="PRU00182"/>
    </source>
</evidence>
<feature type="domain" description="Pseudouridine synthase RsuA/RluA-like" evidence="4">
    <location>
        <begin position="91"/>
        <end position="263"/>
    </location>
</feature>
<keyword evidence="3" id="KW-0694">RNA-binding</keyword>